<accession>Q1Q4G1</accession>
<evidence type="ECO:0000313" key="5">
    <source>
        <dbReference type="Proteomes" id="UP000501926"/>
    </source>
</evidence>
<keyword evidence="1" id="KW-0597">Phosphoprotein</keyword>
<dbReference type="GO" id="GO:0000160">
    <property type="term" value="P:phosphorelay signal transduction system"/>
    <property type="evidence" value="ECO:0007669"/>
    <property type="project" value="InterPro"/>
</dbReference>
<evidence type="ECO:0000313" key="3">
    <source>
        <dbReference type="EMBL" id="CAJ74892.1"/>
    </source>
</evidence>
<dbReference type="SUPFAM" id="SSF52172">
    <property type="entry name" value="CheY-like"/>
    <property type="match status" value="1"/>
</dbReference>
<dbReference type="PROSITE" id="PS50110">
    <property type="entry name" value="RESPONSE_REGULATORY"/>
    <property type="match status" value="1"/>
</dbReference>
<reference evidence="3" key="2">
    <citation type="submission" date="2006-01" db="EMBL/GenBank/DDBJ databases">
        <authorList>
            <person name="Genoscope"/>
        </authorList>
    </citation>
    <scope>NUCLEOTIDE SEQUENCE</scope>
</reference>
<sequence>MLEMLKDATIADTPFWVLLPDCRMPGMDGFQVAENIKNDPKLDGITVMMLNSDNRNSDSDRAKKLGVHSRFFANIRTYMLANRYCIANILFD</sequence>
<dbReference type="EMBL" id="CT573071">
    <property type="protein sequence ID" value="CAJ74892.1"/>
    <property type="molecule type" value="Genomic_DNA"/>
</dbReference>
<feature type="domain" description="Response regulatory" evidence="2">
    <location>
        <begin position="1"/>
        <end position="88"/>
    </location>
</feature>
<dbReference type="EMBL" id="CP049055">
    <property type="protein sequence ID" value="QII12722.1"/>
    <property type="molecule type" value="Genomic_DNA"/>
</dbReference>
<reference evidence="3" key="1">
    <citation type="journal article" date="2006" name="Nature">
        <title>Deciphering the evolution and metabolism of an anammox bacterium from a community genome.</title>
        <authorList>
            <person name="Strous M."/>
            <person name="Pelletier E."/>
            <person name="Mangenot S."/>
            <person name="Rattei T."/>
            <person name="Lehner A."/>
            <person name="Taylor M.W."/>
            <person name="Horn M."/>
            <person name="Daims H."/>
            <person name="Bartol-Mavel D."/>
            <person name="Wincker P."/>
            <person name="Barbe V."/>
            <person name="Fonknechten N."/>
            <person name="Vallenet D."/>
            <person name="Segurens B."/>
            <person name="Schenowitz-Truong C."/>
            <person name="Medigue C."/>
            <person name="Collingro A."/>
            <person name="Snel B."/>
            <person name="Dutilh B.E."/>
            <person name="OpDenCamp H.J.M."/>
            <person name="vanDerDrift C."/>
            <person name="Cirpus I."/>
            <person name="vanDePas-Schoonen K.T."/>
            <person name="Harhangi H.R."/>
            <person name="vanNiftrik L."/>
            <person name="Schmid M."/>
            <person name="Keltjens J."/>
            <person name="vanDeVossenberg J."/>
            <person name="Kartal B."/>
            <person name="Meier H."/>
            <person name="Frishman D."/>
            <person name="Huynen M.A."/>
            <person name="Mewes H."/>
            <person name="Weissenbach J."/>
            <person name="Jetten M.S.M."/>
            <person name="Wagner M."/>
            <person name="LePaslier D."/>
        </authorList>
    </citation>
    <scope>NUCLEOTIDE SEQUENCE</scope>
</reference>
<proteinExistence type="predicted"/>
<protein>
    <recommendedName>
        <fullName evidence="2">Response regulatory domain-containing protein</fullName>
    </recommendedName>
</protein>
<dbReference type="InterPro" id="IPR001789">
    <property type="entry name" value="Sig_transdc_resp-reg_receiver"/>
</dbReference>
<evidence type="ECO:0000313" key="4">
    <source>
        <dbReference type="EMBL" id="QII12722.1"/>
    </source>
</evidence>
<dbReference type="Proteomes" id="UP000501926">
    <property type="component" value="Chromosome"/>
</dbReference>
<name>Q1Q4G1_KUEST</name>
<gene>
    <name evidence="4" type="ORF">KsCSTR_33430</name>
    <name evidence="3" type="ORF">kuste4130</name>
</gene>
<evidence type="ECO:0000256" key="1">
    <source>
        <dbReference type="PROSITE-ProRule" id="PRU00169"/>
    </source>
</evidence>
<feature type="modified residue" description="4-aspartylphosphate" evidence="1">
    <location>
        <position position="21"/>
    </location>
</feature>
<dbReference type="Gene3D" id="3.40.50.2300">
    <property type="match status" value="1"/>
</dbReference>
<dbReference type="InterPro" id="IPR011006">
    <property type="entry name" value="CheY-like_superfamily"/>
</dbReference>
<evidence type="ECO:0000259" key="2">
    <source>
        <dbReference type="PROSITE" id="PS50110"/>
    </source>
</evidence>
<organism evidence="3">
    <name type="scientific">Kuenenia stuttgartiensis</name>
    <dbReference type="NCBI Taxonomy" id="174633"/>
    <lineage>
        <taxon>Bacteria</taxon>
        <taxon>Pseudomonadati</taxon>
        <taxon>Planctomycetota</taxon>
        <taxon>Candidatus Brocadiia</taxon>
        <taxon>Candidatus Brocadiales</taxon>
        <taxon>Candidatus Brocadiaceae</taxon>
        <taxon>Candidatus Kuenenia</taxon>
    </lineage>
</organism>
<dbReference type="AlphaFoldDB" id="Q1Q4G1"/>
<reference evidence="4 5" key="3">
    <citation type="submission" date="2020-02" db="EMBL/GenBank/DDBJ databases">
        <title>Newly sequenced genome of strain CSTR1 showed variability in Candidatus Kuenenia stuttgartiensis genomes.</title>
        <authorList>
            <person name="Ding C."/>
            <person name="Adrian L."/>
        </authorList>
    </citation>
    <scope>NUCLEOTIDE SEQUENCE [LARGE SCALE GENOMIC DNA]</scope>
    <source>
        <strain evidence="4 5">CSTR1</strain>
    </source>
</reference>